<dbReference type="PROSITE" id="PS50893">
    <property type="entry name" value="ABC_TRANSPORTER_2"/>
    <property type="match status" value="1"/>
</dbReference>
<sequence>MSESKDIAIEYRHVCKTYGEKVVLDDFNLSVPRGEFLTIVGSSGCGKTTALKMVNRLVEPTSGDVFVNGRNVRDVDAIALRRSIGYAIQGSILFPHMTVEENISYVPHLLNRRDRAHTEQAVSKWMDIVGLSQDMLERYPAELSGGQQQRVGIARALAASPDILLMDEPFGAVDEITREQLQGEIARIHRECGITVMFVTHDIGEALRLGTRVLVLDAGAIQQYASPQEVLARPATEFVSRLVARQRHACDLGDDRLCACEHSGAARAEAAISMQEGPHADNQ</sequence>
<dbReference type="InterPro" id="IPR027417">
    <property type="entry name" value="P-loop_NTPase"/>
</dbReference>
<evidence type="ECO:0000256" key="3">
    <source>
        <dbReference type="ARBA" id="ARBA00022741"/>
    </source>
</evidence>
<keyword evidence="3" id="KW-0547">Nucleotide-binding</keyword>
<evidence type="ECO:0000256" key="1">
    <source>
        <dbReference type="ARBA" id="ARBA00005417"/>
    </source>
</evidence>
<dbReference type="Pfam" id="PF00005">
    <property type="entry name" value="ABC_tran"/>
    <property type="match status" value="1"/>
</dbReference>
<organism evidence="7 8">
    <name type="scientific">Parafannyhessea umbonata</name>
    <dbReference type="NCBI Taxonomy" id="604330"/>
    <lineage>
        <taxon>Bacteria</taxon>
        <taxon>Bacillati</taxon>
        <taxon>Actinomycetota</taxon>
        <taxon>Coriobacteriia</taxon>
        <taxon>Coriobacteriales</taxon>
        <taxon>Atopobiaceae</taxon>
        <taxon>Parafannyhessea</taxon>
    </lineage>
</organism>
<dbReference type="Gene3D" id="3.40.50.300">
    <property type="entry name" value="P-loop containing nucleotide triphosphate hydrolases"/>
    <property type="match status" value="1"/>
</dbReference>
<dbReference type="PANTHER" id="PTHR43117:SF4">
    <property type="entry name" value="OSMOPROTECTANT IMPORT ATP-BINDING PROTEIN OSMV"/>
    <property type="match status" value="1"/>
</dbReference>
<dbReference type="EMBL" id="VUND01000001">
    <property type="protein sequence ID" value="MST59607.1"/>
    <property type="molecule type" value="Genomic_DNA"/>
</dbReference>
<accession>A0A6N7X8S7</accession>
<evidence type="ECO:0000259" key="6">
    <source>
        <dbReference type="PROSITE" id="PS50893"/>
    </source>
</evidence>
<dbReference type="GO" id="GO:0005524">
    <property type="term" value="F:ATP binding"/>
    <property type="evidence" value="ECO:0007669"/>
    <property type="project" value="UniProtKB-KW"/>
</dbReference>
<dbReference type="RefSeq" id="WP_154539495.1">
    <property type="nucleotide sequence ID" value="NZ_VUND01000001.1"/>
</dbReference>
<proteinExistence type="inferred from homology"/>
<keyword evidence="4 7" id="KW-0067">ATP-binding</keyword>
<evidence type="ECO:0000256" key="2">
    <source>
        <dbReference type="ARBA" id="ARBA00022448"/>
    </source>
</evidence>
<dbReference type="EC" id="7.6.2.9" evidence="5"/>
<dbReference type="FunFam" id="3.40.50.300:FF:000425">
    <property type="entry name" value="Probable ABC transporter, ATP-binding subunit"/>
    <property type="match status" value="1"/>
</dbReference>
<reference evidence="7 8" key="1">
    <citation type="submission" date="2019-08" db="EMBL/GenBank/DDBJ databases">
        <title>In-depth cultivation of the pig gut microbiome towards novel bacterial diversity and tailored functional studies.</title>
        <authorList>
            <person name="Wylensek D."/>
            <person name="Hitch T.C.A."/>
            <person name="Clavel T."/>
        </authorList>
    </citation>
    <scope>NUCLEOTIDE SEQUENCE [LARGE SCALE GENOMIC DNA]</scope>
    <source>
        <strain evidence="7 8">WB01_CNA04</strain>
    </source>
</reference>
<comment type="similarity">
    <text evidence="1">Belongs to the ABC transporter superfamily.</text>
</comment>
<dbReference type="PANTHER" id="PTHR43117">
    <property type="entry name" value="OSMOPROTECTANT IMPORT ATP-BINDING PROTEIN OSMV"/>
    <property type="match status" value="1"/>
</dbReference>
<evidence type="ECO:0000313" key="8">
    <source>
        <dbReference type="Proteomes" id="UP000434342"/>
    </source>
</evidence>
<feature type="domain" description="ABC transporter" evidence="6">
    <location>
        <begin position="9"/>
        <end position="243"/>
    </location>
</feature>
<evidence type="ECO:0000256" key="4">
    <source>
        <dbReference type="ARBA" id="ARBA00022840"/>
    </source>
</evidence>
<dbReference type="InterPro" id="IPR003593">
    <property type="entry name" value="AAA+_ATPase"/>
</dbReference>
<evidence type="ECO:0000256" key="5">
    <source>
        <dbReference type="ARBA" id="ARBA00066388"/>
    </source>
</evidence>
<comment type="caution">
    <text evidence="7">The sequence shown here is derived from an EMBL/GenBank/DDBJ whole genome shotgun (WGS) entry which is preliminary data.</text>
</comment>
<dbReference type="Proteomes" id="UP000434342">
    <property type="component" value="Unassembled WGS sequence"/>
</dbReference>
<dbReference type="InterPro" id="IPR003439">
    <property type="entry name" value="ABC_transporter-like_ATP-bd"/>
</dbReference>
<dbReference type="GO" id="GO:0016887">
    <property type="term" value="F:ATP hydrolysis activity"/>
    <property type="evidence" value="ECO:0007669"/>
    <property type="project" value="InterPro"/>
</dbReference>
<dbReference type="SMART" id="SM00382">
    <property type="entry name" value="AAA"/>
    <property type="match status" value="1"/>
</dbReference>
<protein>
    <recommendedName>
        <fullName evidence="5">ABC-type quaternary amine transporter</fullName>
        <ecNumber evidence="5">7.6.2.9</ecNumber>
    </recommendedName>
</protein>
<name>A0A6N7X8S7_9ACTN</name>
<dbReference type="InterPro" id="IPR017871">
    <property type="entry name" value="ABC_transporter-like_CS"/>
</dbReference>
<keyword evidence="2" id="KW-0813">Transport</keyword>
<gene>
    <name evidence="7" type="ORF">FYJ69_01585</name>
</gene>
<dbReference type="AlphaFoldDB" id="A0A6N7X8S7"/>
<dbReference type="GO" id="GO:0015418">
    <property type="term" value="F:ABC-type quaternary ammonium compound transporting activity"/>
    <property type="evidence" value="ECO:0007669"/>
    <property type="project" value="UniProtKB-EC"/>
</dbReference>
<evidence type="ECO:0000313" key="7">
    <source>
        <dbReference type="EMBL" id="MST59607.1"/>
    </source>
</evidence>
<dbReference type="PROSITE" id="PS00211">
    <property type="entry name" value="ABC_TRANSPORTER_1"/>
    <property type="match status" value="1"/>
</dbReference>
<dbReference type="SUPFAM" id="SSF52540">
    <property type="entry name" value="P-loop containing nucleoside triphosphate hydrolases"/>
    <property type="match status" value="1"/>
</dbReference>